<evidence type="ECO:0000256" key="1">
    <source>
        <dbReference type="SAM" id="SignalP"/>
    </source>
</evidence>
<dbReference type="GO" id="GO:0004622">
    <property type="term" value="F:phosphatidylcholine lysophospholipase activity"/>
    <property type="evidence" value="ECO:0007669"/>
    <property type="project" value="TreeGrafter"/>
</dbReference>
<dbReference type="InterPro" id="IPR036514">
    <property type="entry name" value="SGNH_hydro_sf"/>
</dbReference>
<dbReference type="PANTHER" id="PTHR30383:SF5">
    <property type="entry name" value="SGNH HYDROLASE-TYPE ESTERASE DOMAIN-CONTAINING PROTEIN"/>
    <property type="match status" value="1"/>
</dbReference>
<dbReference type="Proteomes" id="UP000601055">
    <property type="component" value="Unassembled WGS sequence"/>
</dbReference>
<dbReference type="RefSeq" id="WP_182921991.1">
    <property type="nucleotide sequence ID" value="NZ_WNXD01000001.1"/>
</dbReference>
<feature type="domain" description="Secretion system C-terminal sorting" evidence="3">
    <location>
        <begin position="240"/>
        <end position="318"/>
    </location>
</feature>
<dbReference type="InterPro" id="IPR051532">
    <property type="entry name" value="Ester_Hydrolysis_Enzymes"/>
</dbReference>
<evidence type="ECO:0000313" key="5">
    <source>
        <dbReference type="Proteomes" id="UP000601055"/>
    </source>
</evidence>
<dbReference type="PANTHER" id="PTHR30383">
    <property type="entry name" value="THIOESTERASE 1/PROTEASE 1/LYSOPHOSPHOLIPASE L1"/>
    <property type="match status" value="1"/>
</dbReference>
<dbReference type="InterPro" id="IPR013830">
    <property type="entry name" value="SGNH_hydro"/>
</dbReference>
<name>A0A923DZ90_9SPHI</name>
<dbReference type="NCBIfam" id="TIGR04183">
    <property type="entry name" value="Por_Secre_tail"/>
    <property type="match status" value="1"/>
</dbReference>
<dbReference type="InterPro" id="IPR026444">
    <property type="entry name" value="Secre_tail"/>
</dbReference>
<feature type="domain" description="SGNH hydrolase-type esterase" evidence="2">
    <location>
        <begin position="46"/>
        <end position="214"/>
    </location>
</feature>
<keyword evidence="5" id="KW-1185">Reference proteome</keyword>
<dbReference type="CDD" id="cd00229">
    <property type="entry name" value="SGNH_hydrolase"/>
    <property type="match status" value="1"/>
</dbReference>
<dbReference type="EMBL" id="WNXD01000001">
    <property type="protein sequence ID" value="MBB2145340.1"/>
    <property type="molecule type" value="Genomic_DNA"/>
</dbReference>
<comment type="caution">
    <text evidence="4">The sequence shown here is derived from an EMBL/GenBank/DDBJ whole genome shotgun (WGS) entry which is preliminary data.</text>
</comment>
<accession>A0A923DZ90</accession>
<evidence type="ECO:0000313" key="4">
    <source>
        <dbReference type="EMBL" id="MBB2145340.1"/>
    </source>
</evidence>
<dbReference type="SUPFAM" id="SSF52266">
    <property type="entry name" value="SGNH hydrolase"/>
    <property type="match status" value="1"/>
</dbReference>
<evidence type="ECO:0000259" key="2">
    <source>
        <dbReference type="Pfam" id="PF13472"/>
    </source>
</evidence>
<reference evidence="4" key="1">
    <citation type="submission" date="2019-11" db="EMBL/GenBank/DDBJ databases">
        <title>Description of Pedobacter sp. LMG 31464T.</title>
        <authorList>
            <person name="Carlier A."/>
            <person name="Qi S."/>
            <person name="Vandamme P."/>
        </authorList>
    </citation>
    <scope>NUCLEOTIDE SEQUENCE</scope>
    <source>
        <strain evidence="4">LMG 31464</strain>
    </source>
</reference>
<organism evidence="4 5">
    <name type="scientific">Pedobacter planticolens</name>
    <dbReference type="NCBI Taxonomy" id="2679964"/>
    <lineage>
        <taxon>Bacteria</taxon>
        <taxon>Pseudomonadati</taxon>
        <taxon>Bacteroidota</taxon>
        <taxon>Sphingobacteriia</taxon>
        <taxon>Sphingobacteriales</taxon>
        <taxon>Sphingobacteriaceae</taxon>
        <taxon>Pedobacter</taxon>
    </lineage>
</organism>
<dbReference type="Pfam" id="PF18962">
    <property type="entry name" value="Por_Secre_tail"/>
    <property type="match status" value="1"/>
</dbReference>
<keyword evidence="1" id="KW-0732">Signal</keyword>
<dbReference type="AlphaFoldDB" id="A0A923DZ90"/>
<proteinExistence type="predicted"/>
<protein>
    <submittedName>
        <fullName evidence="4">T9SS type A sorting domain-containing protein</fullName>
    </submittedName>
</protein>
<dbReference type="Gene3D" id="3.40.50.1110">
    <property type="entry name" value="SGNH hydrolase"/>
    <property type="match status" value="1"/>
</dbReference>
<sequence length="320" mass="35759">MGFRAIALFFALILGFFFRSAAQITGASCPESAQYFSKDSVNVVTFGASTVQGVNGIDFQSYLTTNFINCYIGKTINIQKYGVAGETTGQGLLRIDNAIAGKTGFIVLLIGANDAIRIEAGQQKISETETNMRALIVHSLNQNLVPIVCTLQNFDDRKDPRLRRVNTQIKLINDIYKKLVIEYGIYLADINAVIRRDFSLYQDDIHPNARGNRLISFVLFDTINKIIAEKFLQFTVTQNYPNPGRDITSIDIIMPQSDKVEFKIYNLQGKAIQTVLNEYLNTGKHTIQLNLSSLAPGVYIYRIISSTGLYAATKKMIVIR</sequence>
<feature type="chain" id="PRO_5037702758" evidence="1">
    <location>
        <begin position="22"/>
        <end position="320"/>
    </location>
</feature>
<gene>
    <name evidence="4" type="ORF">GM921_07590</name>
</gene>
<feature type="signal peptide" evidence="1">
    <location>
        <begin position="1"/>
        <end position="21"/>
    </location>
</feature>
<evidence type="ECO:0000259" key="3">
    <source>
        <dbReference type="Pfam" id="PF18962"/>
    </source>
</evidence>
<dbReference type="Pfam" id="PF13472">
    <property type="entry name" value="Lipase_GDSL_2"/>
    <property type="match status" value="1"/>
</dbReference>